<feature type="site" description="Important for substrate specificity" evidence="3">
    <location>
        <position position="12"/>
    </location>
</feature>
<dbReference type="Proteomes" id="UP000324354">
    <property type="component" value="Chromosome"/>
</dbReference>
<evidence type="ECO:0000256" key="1">
    <source>
        <dbReference type="ARBA" id="ARBA00001968"/>
    </source>
</evidence>
<dbReference type="SMR" id="A0A5C0XS24"/>
<comment type="caution">
    <text evidence="3">Lacks conserved residue(s) required for the propagation of feature annotation.</text>
</comment>
<keyword evidence="3" id="KW-0963">Cytoplasm</keyword>
<dbReference type="AlphaFoldDB" id="A0A5C0XS24"/>
<feature type="site" description="Important for substrate specificity" evidence="3">
    <location>
        <position position="151"/>
    </location>
</feature>
<dbReference type="GO" id="GO:0005737">
    <property type="term" value="C:cytoplasm"/>
    <property type="evidence" value="ECO:0007669"/>
    <property type="project" value="UniProtKB-SubCell"/>
</dbReference>
<dbReference type="KEGG" id="pfu:PF0216"/>
<dbReference type="GeneID" id="13302012"/>
<dbReference type="GO" id="GO:0036218">
    <property type="term" value="F:dTTP diphosphatase activity"/>
    <property type="evidence" value="ECO:0007669"/>
    <property type="project" value="RHEA"/>
</dbReference>
<dbReference type="PIRSF" id="PIRSF006305">
    <property type="entry name" value="Maf"/>
    <property type="match status" value="1"/>
</dbReference>
<dbReference type="EC" id="3.6.1.9" evidence="3"/>
<dbReference type="PANTHER" id="PTHR43213:SF5">
    <property type="entry name" value="BIFUNCTIONAL DTTP_UTP PYROPHOSPHATASE_METHYLTRANSFERASE PROTEIN-RELATED"/>
    <property type="match status" value="1"/>
</dbReference>
<dbReference type="GeneID" id="41712007"/>
<dbReference type="CDD" id="cd00555">
    <property type="entry name" value="Maf"/>
    <property type="match status" value="1"/>
</dbReference>
<sequence length="190" mass="21338">MKKIILASSSPRRREILSRFFDIIVHPSNVNEDKIKEKDPTETAIKIAKAKAFDLAVKFPTDTIIAADTIVTLNGKILGKPKDSEEARKMLKQLSGKTHEVVTGYCIISGDKIIEGAEITKVKFRELSDDLIEWYISTQEWRDKAGGYGIQGFGAILVEHIEGDYYNVVGLPIIVIIKLIELGHKLKRIF</sequence>
<feature type="site" description="Important for substrate specificity" evidence="3">
    <location>
        <position position="69"/>
    </location>
</feature>
<dbReference type="Gene3D" id="3.90.950.10">
    <property type="match status" value="1"/>
</dbReference>
<dbReference type="GO" id="GO:0009117">
    <property type="term" value="P:nucleotide metabolic process"/>
    <property type="evidence" value="ECO:0007669"/>
    <property type="project" value="UniProtKB-KW"/>
</dbReference>
<dbReference type="RefSeq" id="WP_011011329.1">
    <property type="nucleotide sequence ID" value="NC_003413.1"/>
</dbReference>
<dbReference type="OrthoDB" id="45223at2157"/>
<evidence type="ECO:0000313" key="4">
    <source>
        <dbReference type="EMBL" id="QEK79677.1"/>
    </source>
</evidence>
<dbReference type="Pfam" id="PF02545">
    <property type="entry name" value="Maf"/>
    <property type="match status" value="1"/>
</dbReference>
<comment type="function">
    <text evidence="3">Nucleoside triphosphate pyrophosphatase that hydrolyzes dTTP and UTP. May have a dual role in cell division arrest and in preventing the incorporation of modified nucleotides into cellular nucleic acids.</text>
</comment>
<protein>
    <recommendedName>
        <fullName evidence="3">dTTP/UTP pyrophosphatase</fullName>
        <shortName evidence="3">dTTPase/UTPase</shortName>
        <ecNumber evidence="3">3.6.1.9</ecNumber>
    </recommendedName>
    <alternativeName>
        <fullName evidence="3">Nucleoside triphosphate pyrophosphatase</fullName>
    </alternativeName>
    <alternativeName>
        <fullName evidence="3">Nucleotide pyrophosphatase</fullName>
        <shortName evidence="3">Nucleotide PPase</shortName>
    </alternativeName>
</protein>
<dbReference type="InterPro" id="IPR003697">
    <property type="entry name" value="Maf-like"/>
</dbReference>
<keyword evidence="2 3" id="KW-0378">Hydrolase</keyword>
<dbReference type="HAMAP" id="MF_00528">
    <property type="entry name" value="Maf"/>
    <property type="match status" value="1"/>
</dbReference>
<dbReference type="PANTHER" id="PTHR43213">
    <property type="entry name" value="BIFUNCTIONAL DTTP/UTP PYROPHOSPHATASE/METHYLTRANSFERASE PROTEIN-RELATED"/>
    <property type="match status" value="1"/>
</dbReference>
<reference evidence="4 5" key="1">
    <citation type="submission" date="2017-08" db="EMBL/GenBank/DDBJ databases">
        <title>Resequencing and Reannotation of the genome of Pyrococcus furiosus type strain DSM3638.</title>
        <authorList>
            <person name="Reichelt R.M."/>
            <person name="Bunk B."/>
        </authorList>
    </citation>
    <scope>NUCLEOTIDE SEQUENCE [LARGE SCALE GENOMIC DNA]</scope>
    <source>
        <strain evidence="4 5">DSM 3638</strain>
    </source>
</reference>
<comment type="similarity">
    <text evidence="3">Belongs to the Maf family. YhdE subfamily.</text>
</comment>
<comment type="cofactor">
    <cofactor evidence="1 3">
        <name>a divalent metal cation</name>
        <dbReference type="ChEBI" id="CHEBI:60240"/>
    </cofactor>
</comment>
<proteinExistence type="inferred from homology"/>
<accession>A0A5C0XS24</accession>
<evidence type="ECO:0000313" key="5">
    <source>
        <dbReference type="Proteomes" id="UP000324354"/>
    </source>
</evidence>
<gene>
    <name evidence="4" type="primary">maf</name>
    <name evidence="4" type="ORF">PFDSM3638_01025</name>
</gene>
<dbReference type="GO" id="GO:0036221">
    <property type="term" value="F:UTP diphosphatase activity"/>
    <property type="evidence" value="ECO:0007669"/>
    <property type="project" value="RHEA"/>
</dbReference>
<organism evidence="4 5">
    <name type="scientific">Pyrococcus furiosus (strain ATCC 43587 / DSM 3638 / JCM 8422 / Vc1)</name>
    <dbReference type="NCBI Taxonomy" id="186497"/>
    <lineage>
        <taxon>Archaea</taxon>
        <taxon>Methanobacteriati</taxon>
        <taxon>Methanobacteriota</taxon>
        <taxon>Thermococci</taxon>
        <taxon>Thermococcales</taxon>
        <taxon>Thermococcaceae</taxon>
        <taxon>Pyrococcus</taxon>
    </lineage>
</organism>
<dbReference type="SUPFAM" id="SSF52972">
    <property type="entry name" value="ITPase-like"/>
    <property type="match status" value="1"/>
</dbReference>
<dbReference type="InterPro" id="IPR029001">
    <property type="entry name" value="ITPase-like_fam"/>
</dbReference>
<evidence type="ECO:0000256" key="2">
    <source>
        <dbReference type="ARBA" id="ARBA00022801"/>
    </source>
</evidence>
<name>A0A5C0XS24_PYRFU</name>
<evidence type="ECO:0000256" key="3">
    <source>
        <dbReference type="HAMAP-Rule" id="MF_00528"/>
    </source>
</evidence>
<comment type="catalytic activity">
    <reaction evidence="3">
        <text>UTP + H2O = UMP + diphosphate + H(+)</text>
        <dbReference type="Rhea" id="RHEA:29395"/>
        <dbReference type="ChEBI" id="CHEBI:15377"/>
        <dbReference type="ChEBI" id="CHEBI:15378"/>
        <dbReference type="ChEBI" id="CHEBI:33019"/>
        <dbReference type="ChEBI" id="CHEBI:46398"/>
        <dbReference type="ChEBI" id="CHEBI:57865"/>
        <dbReference type="EC" id="3.6.1.9"/>
    </reaction>
</comment>
<keyword evidence="3" id="KW-0546">Nucleotide metabolism</keyword>
<comment type="subcellular location">
    <subcellularLocation>
        <location evidence="3">Cytoplasm</location>
    </subcellularLocation>
</comment>
<dbReference type="NCBIfam" id="TIGR00172">
    <property type="entry name" value="maf"/>
    <property type="match status" value="1"/>
</dbReference>
<comment type="catalytic activity">
    <reaction evidence="3">
        <text>dTTP + H2O = dTMP + diphosphate + H(+)</text>
        <dbReference type="Rhea" id="RHEA:28534"/>
        <dbReference type="ChEBI" id="CHEBI:15377"/>
        <dbReference type="ChEBI" id="CHEBI:15378"/>
        <dbReference type="ChEBI" id="CHEBI:33019"/>
        <dbReference type="ChEBI" id="CHEBI:37568"/>
        <dbReference type="ChEBI" id="CHEBI:63528"/>
        <dbReference type="EC" id="3.6.1.9"/>
    </reaction>
</comment>
<dbReference type="EMBL" id="CP023154">
    <property type="protein sequence ID" value="QEK79677.1"/>
    <property type="molecule type" value="Genomic_DNA"/>
</dbReference>
<feature type="active site" description="Proton acceptor" evidence="3">
    <location>
        <position position="68"/>
    </location>
</feature>